<protein>
    <submittedName>
        <fullName evidence="2">Uncharacterized protein</fullName>
    </submittedName>
</protein>
<accession>A0A6I6JFM0</accession>
<organism evidence="2 3">
    <name type="scientific">Pseudodesulfovibrio cashew</name>
    <dbReference type="NCBI Taxonomy" id="2678688"/>
    <lineage>
        <taxon>Bacteria</taxon>
        <taxon>Pseudomonadati</taxon>
        <taxon>Thermodesulfobacteriota</taxon>
        <taxon>Desulfovibrionia</taxon>
        <taxon>Desulfovibrionales</taxon>
        <taxon>Desulfovibrionaceae</taxon>
    </lineage>
</organism>
<proteinExistence type="predicted"/>
<dbReference type="Gene3D" id="2.120.10.30">
    <property type="entry name" value="TolB, C-terminal domain"/>
    <property type="match status" value="1"/>
</dbReference>
<evidence type="ECO:0000313" key="2">
    <source>
        <dbReference type="EMBL" id="QGY38807.1"/>
    </source>
</evidence>
<reference evidence="2 3" key="1">
    <citation type="submission" date="2019-11" db="EMBL/GenBank/DDBJ databases">
        <authorList>
            <person name="Zheng R.K."/>
            <person name="Sun C.M."/>
        </authorList>
    </citation>
    <scope>NUCLEOTIDE SEQUENCE [LARGE SCALE GENOMIC DNA]</scope>
    <source>
        <strain evidence="2 3">SRB007</strain>
    </source>
</reference>
<dbReference type="InterPro" id="IPR011042">
    <property type="entry name" value="6-blade_b-propeller_TolB-like"/>
</dbReference>
<dbReference type="KEGG" id="psel:GM415_01190"/>
<feature type="signal peptide" evidence="1">
    <location>
        <begin position="1"/>
        <end position="27"/>
    </location>
</feature>
<dbReference type="SUPFAM" id="SSF63829">
    <property type="entry name" value="Calcium-dependent phosphotriesterase"/>
    <property type="match status" value="1"/>
</dbReference>
<gene>
    <name evidence="2" type="ORF">GM415_01190</name>
</gene>
<keyword evidence="3" id="KW-1185">Reference proteome</keyword>
<sequence>MQGFSMFRCVLVVAMTVMLLAVSNALAAPGGKSAPMGHVLCRVMPTAVGLVLDKRGNLYTADRDTGCVYCLTPSSGTVLLARVPGEPRVLAVDRLRTVYVGTGEGAVYAVSLAGEVGEVCRFGTGVVGMVVDRDGGLAVVLANGAVMRVDRERFRMQ</sequence>
<keyword evidence="1" id="KW-0732">Signal</keyword>
<evidence type="ECO:0000256" key="1">
    <source>
        <dbReference type="SAM" id="SignalP"/>
    </source>
</evidence>
<dbReference type="AlphaFoldDB" id="A0A6I6JFM0"/>
<feature type="chain" id="PRO_5026264738" evidence="1">
    <location>
        <begin position="28"/>
        <end position="157"/>
    </location>
</feature>
<dbReference type="RefSeq" id="WP_158945965.1">
    <property type="nucleotide sequence ID" value="NZ_CP046400.1"/>
</dbReference>
<dbReference type="EMBL" id="CP046400">
    <property type="protein sequence ID" value="QGY38807.1"/>
    <property type="molecule type" value="Genomic_DNA"/>
</dbReference>
<dbReference type="Proteomes" id="UP000428328">
    <property type="component" value="Chromosome"/>
</dbReference>
<name>A0A6I6JFM0_9BACT</name>
<evidence type="ECO:0000313" key="3">
    <source>
        <dbReference type="Proteomes" id="UP000428328"/>
    </source>
</evidence>